<dbReference type="HOGENOM" id="CLU_503193_0_0_0"/>
<accession>E4TFU4</accession>
<evidence type="ECO:0000313" key="3">
    <source>
        <dbReference type="Proteomes" id="UP000007039"/>
    </source>
</evidence>
<evidence type="ECO:0000256" key="1">
    <source>
        <dbReference type="SAM" id="SignalP"/>
    </source>
</evidence>
<dbReference type="AlphaFoldDB" id="E4TFU4"/>
<reference evidence="2 3" key="2">
    <citation type="journal article" date="2011" name="Stand. Genomic Sci.">
        <title>Complete genome sequence of Calditerrivibrio nitroreducens type strain (Yu37-1).</title>
        <authorList>
            <person name="Pitluck S."/>
            <person name="Sikorski J."/>
            <person name="Zeytun A."/>
            <person name="Lapidus A."/>
            <person name="Nolan M."/>
            <person name="Lucas S."/>
            <person name="Hammon N."/>
            <person name="Deshpande S."/>
            <person name="Cheng J.F."/>
            <person name="Tapia R."/>
            <person name="Han C."/>
            <person name="Goodwin L."/>
            <person name="Liolios K."/>
            <person name="Pagani I."/>
            <person name="Ivanova N."/>
            <person name="Mavromatis K."/>
            <person name="Pati A."/>
            <person name="Chen A."/>
            <person name="Palaniappan K."/>
            <person name="Hauser L."/>
            <person name="Chang Y.J."/>
            <person name="Jeffries C.D."/>
            <person name="Detter J.C."/>
            <person name="Brambilla E."/>
            <person name="Djao O.D."/>
            <person name="Rohde M."/>
            <person name="Spring S."/>
            <person name="Goker M."/>
            <person name="Woyke T."/>
            <person name="Bristow J."/>
            <person name="Eisen J.A."/>
            <person name="Markowitz V."/>
            <person name="Hugenholtz P."/>
            <person name="Kyrpides N.C."/>
            <person name="Klenk H.P."/>
            <person name="Land M."/>
        </authorList>
    </citation>
    <scope>NUCLEOTIDE SEQUENCE [LARGE SCALE GENOMIC DNA]</scope>
    <source>
        <strain evidence="3">DSM 19672 / NBRC 101217 / Yu37-1</strain>
    </source>
</reference>
<protein>
    <recommendedName>
        <fullName evidence="4">VCBS repeat-containing protein</fullName>
    </recommendedName>
</protein>
<proteinExistence type="predicted"/>
<dbReference type="InterPro" id="IPR028994">
    <property type="entry name" value="Integrin_alpha_N"/>
</dbReference>
<organism evidence="2 3">
    <name type="scientific">Calditerrivibrio nitroreducens (strain DSM 19672 / NBRC 101217 / Yu37-1)</name>
    <dbReference type="NCBI Taxonomy" id="768670"/>
    <lineage>
        <taxon>Bacteria</taxon>
        <taxon>Pseudomonadati</taxon>
        <taxon>Deferribacterota</taxon>
        <taxon>Deferribacteres</taxon>
        <taxon>Deferribacterales</taxon>
        <taxon>Calditerrivibrionaceae</taxon>
    </lineage>
</organism>
<dbReference type="EMBL" id="CP002347">
    <property type="protein sequence ID" value="ADR19600.1"/>
    <property type="molecule type" value="Genomic_DNA"/>
</dbReference>
<sequence precursor="true">MMFKFSRVKLFLLFLLLYSSYSHARFEDLVRSVDQFFNTGKGVIVSVDNDDLIIDLTAETGSYPGKIFKIYKEGVPIKHPITGKILGNRKFYVGSIRVTEVFDKYSTAKIIEKKDSIEPGLTVMVNLPLNANINFLNFDKRLELLMREDLAKSSTIKITKDPSDTILRFTQDEKGGITLDININNKTVKSFYFSDINVANIAKATTTDILKSKPQPYEFRTMAVGNIFKDDYDYIVAAERRYVHYYRFNGKDFEYLGKIDKKFDEIISVEVYDLNNNGIDEIFISTVEDSRYVNTYIYEYDGKNFKILKSNLPFIVRSVFENGEQKIVMQRISRDGAYIGTINYLNPNYERGEAIPNSQGLGIFGFGYAETDGDKIKETFFINQDGKLLVFKNGKQIFESNDYFGETPYDFTLKEEVKSTKPGNTVGNLLSRGQSAEDVTEYLEKRKKLKGRVFVTSDKTIFLVKNNMLSKMLPNLQSYESASIAGYQLRNNILRKTWESDNFDPIISDYYLKERYSKKYMYLLRVDTGGIFKSGTSEIYYIEIK</sequence>
<keyword evidence="1" id="KW-0732">Signal</keyword>
<evidence type="ECO:0008006" key="4">
    <source>
        <dbReference type="Google" id="ProtNLM"/>
    </source>
</evidence>
<feature type="signal peptide" evidence="1">
    <location>
        <begin position="1"/>
        <end position="24"/>
    </location>
</feature>
<dbReference type="Proteomes" id="UP000007039">
    <property type="component" value="Chromosome"/>
</dbReference>
<dbReference type="eggNOG" id="COG5616">
    <property type="taxonomic scope" value="Bacteria"/>
</dbReference>
<dbReference type="KEGG" id="cni:Calni_1694"/>
<name>E4TFU4_CALNY</name>
<feature type="chain" id="PRO_5003189351" description="VCBS repeat-containing protein" evidence="1">
    <location>
        <begin position="25"/>
        <end position="545"/>
    </location>
</feature>
<reference key="1">
    <citation type="submission" date="2010-11" db="EMBL/GenBank/DDBJ databases">
        <title>The complete genome of chromosome of Calditerrivibrio nitroreducens DSM 19672.</title>
        <authorList>
            <consortium name="US DOE Joint Genome Institute (JGI-PGF)"/>
            <person name="Lucas S."/>
            <person name="Copeland A."/>
            <person name="Lapidus A."/>
            <person name="Bruce D."/>
            <person name="Goodwin L."/>
            <person name="Pitluck S."/>
            <person name="Kyrpides N."/>
            <person name="Mavromatis K."/>
            <person name="Ivanova N."/>
            <person name="Mikhailova N."/>
            <person name="Zeytun A."/>
            <person name="Brettin T."/>
            <person name="Detter J.C."/>
            <person name="Tapia R."/>
            <person name="Han C."/>
            <person name="Land M."/>
            <person name="Hauser L."/>
            <person name="Markowitz V."/>
            <person name="Cheng J.-F."/>
            <person name="Hugenholtz P."/>
            <person name="Woyke T."/>
            <person name="Wu D."/>
            <person name="Spring S."/>
            <person name="Schroeder M."/>
            <person name="Brambilla E."/>
            <person name="Klenk H.-P."/>
            <person name="Eisen J.A."/>
        </authorList>
    </citation>
    <scope>NUCLEOTIDE SEQUENCE [LARGE SCALE GENOMIC DNA]</scope>
    <source>
        <strain>DSM 19672</strain>
    </source>
</reference>
<dbReference type="STRING" id="768670.Calni_1694"/>
<gene>
    <name evidence="2" type="ordered locus">Calni_1694</name>
</gene>
<keyword evidence="3" id="KW-1185">Reference proteome</keyword>
<dbReference type="SUPFAM" id="SSF69318">
    <property type="entry name" value="Integrin alpha N-terminal domain"/>
    <property type="match status" value="1"/>
</dbReference>
<evidence type="ECO:0000313" key="2">
    <source>
        <dbReference type="EMBL" id="ADR19600.1"/>
    </source>
</evidence>